<keyword evidence="4" id="KW-0460">Magnesium</keyword>
<proteinExistence type="inferred from homology"/>
<reference evidence="12 13" key="1">
    <citation type="journal article" date="2018" name="Evol. Lett.">
        <title>Horizontal gene cluster transfer increased hallucinogenic mushroom diversity.</title>
        <authorList>
            <person name="Reynolds H.T."/>
            <person name="Vijayakumar V."/>
            <person name="Gluck-Thaler E."/>
            <person name="Korotkin H.B."/>
            <person name="Matheny P.B."/>
            <person name="Slot J.C."/>
        </authorList>
    </citation>
    <scope>NUCLEOTIDE SEQUENCE [LARGE SCALE GENOMIC DNA]</scope>
    <source>
        <strain evidence="12 13">SRW20</strain>
    </source>
</reference>
<evidence type="ECO:0000256" key="6">
    <source>
        <dbReference type="ARBA" id="ARBA00032380"/>
    </source>
</evidence>
<dbReference type="InterPro" id="IPR000092">
    <property type="entry name" value="Polyprenyl_synt"/>
</dbReference>
<dbReference type="EMBL" id="NHYE01005278">
    <property type="protein sequence ID" value="PPQ75234.1"/>
    <property type="molecule type" value="Genomic_DNA"/>
</dbReference>
<comment type="similarity">
    <text evidence="2 11">Belongs to the FPP/GGPP synthase family.</text>
</comment>
<sequence>MLSRLTARHSSLSQFTTVSNCATHPQHDGNVRIIHGARRKLTGSRLKPKPSTEVLRSPTALSHENRFAEGRKNEYGSSYVELTYVRNSDCAQDRPVKSLQDVKDDMARSASLTLREVSNLYPPLLEDAEHAANTLQLNPKFDGTTHDIPSRYLEDLPLDTLHRHFFAPVRHLVNGRAKVWRPYLFSLSLQALGADPDMFRPLMGGIELIHTGSLIVDDIQDGTSIRRGVPAVHTQWGIPTAINAGAAAYFAFHTAVQSIPGLTPEKMLGLMHIYFEMMRLGHIGQALDIAGQQRSLLSDIVAGRAGPDALEKSILAIHRLKTGVFSSHVAKMAALLANASAAQTQALADHWECVGIAHQILDDVEDIRRALPSQENQEQDDRARAVKRHSSDIQAGKINIPLARAGSLMPLSEAQWVWETVLNRPEDGTAIQRVFDLLESYEVIDGCISDARAMVRESWRHLDYYLPDSQAKDDLYALSWYMAEYKHV</sequence>
<dbReference type="SUPFAM" id="SSF48576">
    <property type="entry name" value="Terpenoid synthases"/>
    <property type="match status" value="1"/>
</dbReference>
<evidence type="ECO:0000256" key="5">
    <source>
        <dbReference type="ARBA" id="ARBA00032052"/>
    </source>
</evidence>
<dbReference type="Pfam" id="PF00348">
    <property type="entry name" value="polyprenyl_synt"/>
    <property type="match status" value="1"/>
</dbReference>
<comment type="caution">
    <text evidence="12">The sequence shown here is derived from an EMBL/GenBank/DDBJ whole genome shotgun (WGS) entry which is preliminary data.</text>
</comment>
<evidence type="ECO:0000256" key="11">
    <source>
        <dbReference type="RuleBase" id="RU004466"/>
    </source>
</evidence>
<evidence type="ECO:0000256" key="7">
    <source>
        <dbReference type="ARBA" id="ARBA00032424"/>
    </source>
</evidence>
<dbReference type="Proteomes" id="UP000284706">
    <property type="component" value="Unassembled WGS sequence"/>
</dbReference>
<dbReference type="GO" id="GO:0004659">
    <property type="term" value="F:prenyltransferase activity"/>
    <property type="evidence" value="ECO:0007669"/>
    <property type="project" value="InterPro"/>
</dbReference>
<keyword evidence="3" id="KW-0479">Metal-binding</keyword>
<evidence type="ECO:0000256" key="3">
    <source>
        <dbReference type="ARBA" id="ARBA00022723"/>
    </source>
</evidence>
<evidence type="ECO:0000256" key="9">
    <source>
        <dbReference type="ARBA" id="ARBA00032873"/>
    </source>
</evidence>
<dbReference type="PROSITE" id="PS00723">
    <property type="entry name" value="POLYPRENYL_SYNTHASE_1"/>
    <property type="match status" value="1"/>
</dbReference>
<accession>A0A409W9R6</accession>
<dbReference type="GO" id="GO:0046872">
    <property type="term" value="F:metal ion binding"/>
    <property type="evidence" value="ECO:0007669"/>
    <property type="project" value="UniProtKB-KW"/>
</dbReference>
<organism evidence="12 13">
    <name type="scientific">Gymnopilus dilepis</name>
    <dbReference type="NCBI Taxonomy" id="231916"/>
    <lineage>
        <taxon>Eukaryota</taxon>
        <taxon>Fungi</taxon>
        <taxon>Dikarya</taxon>
        <taxon>Basidiomycota</taxon>
        <taxon>Agaricomycotina</taxon>
        <taxon>Agaricomycetes</taxon>
        <taxon>Agaricomycetidae</taxon>
        <taxon>Agaricales</taxon>
        <taxon>Agaricineae</taxon>
        <taxon>Hymenogastraceae</taxon>
        <taxon>Gymnopilus</taxon>
    </lineage>
</organism>
<evidence type="ECO:0000256" key="10">
    <source>
        <dbReference type="ARBA" id="ARBA00033096"/>
    </source>
</evidence>
<dbReference type="GO" id="GO:0008299">
    <property type="term" value="P:isoprenoid biosynthetic process"/>
    <property type="evidence" value="ECO:0007669"/>
    <property type="project" value="InterPro"/>
</dbReference>
<evidence type="ECO:0000313" key="12">
    <source>
        <dbReference type="EMBL" id="PPQ75234.1"/>
    </source>
</evidence>
<evidence type="ECO:0000313" key="13">
    <source>
        <dbReference type="Proteomes" id="UP000284706"/>
    </source>
</evidence>
<comment type="cofactor">
    <cofactor evidence="1">
        <name>Mg(2+)</name>
        <dbReference type="ChEBI" id="CHEBI:18420"/>
    </cofactor>
</comment>
<dbReference type="PANTHER" id="PTHR12001:SF44">
    <property type="entry name" value="GERANYLGERANYL PYROPHOSPHATE SYNTHASE"/>
    <property type="match status" value="1"/>
</dbReference>
<evidence type="ECO:0000256" key="2">
    <source>
        <dbReference type="ARBA" id="ARBA00006706"/>
    </source>
</evidence>
<gene>
    <name evidence="12" type="ORF">CVT26_008690</name>
</gene>
<keyword evidence="13" id="KW-1185">Reference proteome</keyword>
<evidence type="ECO:0000256" key="8">
    <source>
        <dbReference type="ARBA" id="ARBA00032448"/>
    </source>
</evidence>
<evidence type="ECO:0000256" key="1">
    <source>
        <dbReference type="ARBA" id="ARBA00001946"/>
    </source>
</evidence>
<dbReference type="Gene3D" id="1.10.600.10">
    <property type="entry name" value="Farnesyl Diphosphate Synthase"/>
    <property type="match status" value="1"/>
</dbReference>
<dbReference type="InterPro" id="IPR033749">
    <property type="entry name" value="Polyprenyl_synt_CS"/>
</dbReference>
<dbReference type="InParanoid" id="A0A409W9R6"/>
<dbReference type="PANTHER" id="PTHR12001">
    <property type="entry name" value="GERANYLGERANYL PYROPHOSPHATE SYNTHASE"/>
    <property type="match status" value="1"/>
</dbReference>
<protein>
    <recommendedName>
        <fullName evidence="9">(2E,6E)-farnesyl diphosphate synthase</fullName>
    </recommendedName>
    <alternativeName>
        <fullName evidence="8">Dimethylallyltranstransferase</fullName>
    </alternativeName>
    <alternativeName>
        <fullName evidence="7">Farnesyl diphosphate synthase</fullName>
    </alternativeName>
    <alternativeName>
        <fullName evidence="5">Farnesyltranstransferase</fullName>
    </alternativeName>
    <alternativeName>
        <fullName evidence="10">Geranylgeranyl diphosphate synthase</fullName>
    </alternativeName>
    <alternativeName>
        <fullName evidence="6">Geranyltranstransferase</fullName>
    </alternativeName>
</protein>
<keyword evidence="11" id="KW-0808">Transferase</keyword>
<dbReference type="InterPro" id="IPR008949">
    <property type="entry name" value="Isoprenoid_synthase_dom_sf"/>
</dbReference>
<dbReference type="STRING" id="231916.A0A409W9R6"/>
<evidence type="ECO:0000256" key="4">
    <source>
        <dbReference type="ARBA" id="ARBA00022842"/>
    </source>
</evidence>
<dbReference type="OrthoDB" id="6921389at2759"/>
<dbReference type="AlphaFoldDB" id="A0A409W9R6"/>
<name>A0A409W9R6_9AGAR</name>